<protein>
    <submittedName>
        <fullName evidence="1">Type II toxin-antitoxin system HicB family antitoxin</fullName>
    </submittedName>
</protein>
<comment type="caution">
    <text evidence="1">The sequence shown here is derived from an EMBL/GenBank/DDBJ whole genome shotgun (WGS) entry which is preliminary data.</text>
</comment>
<dbReference type="OrthoDB" id="201961at2157"/>
<dbReference type="Gene3D" id="3.30.160.250">
    <property type="match status" value="1"/>
</dbReference>
<gene>
    <name evidence="1" type="ORF">HWN36_01275</name>
</gene>
<dbReference type="AlphaFoldDB" id="A0A7K4HLA5"/>
<dbReference type="EMBL" id="JABXWR010000001">
    <property type="protein sequence ID" value="NVO65979.1"/>
    <property type="molecule type" value="Genomic_DNA"/>
</dbReference>
<dbReference type="Proteomes" id="UP000570823">
    <property type="component" value="Unassembled WGS sequence"/>
</dbReference>
<evidence type="ECO:0000313" key="1">
    <source>
        <dbReference type="EMBL" id="NVO65979.1"/>
    </source>
</evidence>
<accession>A0A7K4HLA5</accession>
<keyword evidence="2" id="KW-1185">Reference proteome</keyword>
<reference evidence="1 2" key="1">
    <citation type="submission" date="2020-06" db="EMBL/GenBank/DDBJ databases">
        <title>Methanofollis fontis sp. nov., a methanogen isolated from marine sediments near a cold seep at Four-Way Closure Ridge offshore southwestern Taiwan.</title>
        <authorList>
            <person name="Chen S.-C."/>
            <person name="Teng N.-H."/>
            <person name="Lin Y.-S."/>
            <person name="Lai M.-C."/>
            <person name="Chen H.-H."/>
            <person name="Wang C.-C."/>
        </authorList>
    </citation>
    <scope>NUCLEOTIDE SEQUENCE [LARGE SCALE GENOMIC DNA]</scope>
    <source>
        <strain evidence="1 2">DSM 2702</strain>
    </source>
</reference>
<evidence type="ECO:0000313" key="2">
    <source>
        <dbReference type="Proteomes" id="UP000570823"/>
    </source>
</evidence>
<dbReference type="SUPFAM" id="SSF143100">
    <property type="entry name" value="TTHA1013/TTHA0281-like"/>
    <property type="match status" value="1"/>
</dbReference>
<name>A0A7K4HLA5_9EURY</name>
<dbReference type="RefSeq" id="WP_176787534.1">
    <property type="nucleotide sequence ID" value="NZ_JABXWR010000001.1"/>
</dbReference>
<dbReference type="InterPro" id="IPR035069">
    <property type="entry name" value="TTHA1013/TTHA0281-like"/>
</dbReference>
<organism evidence="1 2">
    <name type="scientific">Methanofollis tationis</name>
    <dbReference type="NCBI Taxonomy" id="81417"/>
    <lineage>
        <taxon>Archaea</taxon>
        <taxon>Methanobacteriati</taxon>
        <taxon>Methanobacteriota</taxon>
        <taxon>Stenosarchaea group</taxon>
        <taxon>Methanomicrobia</taxon>
        <taxon>Methanomicrobiales</taxon>
        <taxon>Methanomicrobiaceae</taxon>
        <taxon>Methanofollis</taxon>
    </lineage>
</organism>
<sequence length="76" mass="8279">MRTLTAVLSREEDMYIAECPEVGTVSQGRTVEEAVANLKEATALYLAEFPMEEGGRPIITTFEVAGSVGAWSRERG</sequence>
<proteinExistence type="predicted"/>